<sequence>MPIAGLTDRGLAFPQIGVIRKGAPKGEKSPGRDLTYFRVEFDASRPDLKEKFESYYGPQPRRLNVVFPFNDFDRQVSIWYEAYNKGRMVARAGTVAGLDPARNYYLFKADPRNGEVLAKDGYWLSSGEPAEYDKSTPEYTMTYTGKDGKTRQLPVYCKPITRVKLVIRELREMAYVLLRSSSIYDAINISEQLLALWELTGHRWAGVPLIVSRKPVQIMCPDENGNRTYREKWLVQFQADPLWSEQKLLGMNAEALRLASGVVDASRAIAALPTGIQADEDDEDEDYIEAEEPDGWEVNAPEVEEADEVIEPQPVVVSGKTNGARPYPPEQLKSHLFEAAEKLPEASAKMISEVAATLEYIYMSKDKRQMFLNWLCGKESLRETDKQLTAALHRWLKPQYSNQATAYIPQDEHAAAEANAALEQYLAETGQEKLPI</sequence>
<comment type="caution">
    <text evidence="1">The sequence shown here is derived from an EMBL/GenBank/DDBJ whole genome shotgun (WGS) entry which is preliminary data.</text>
</comment>
<dbReference type="InterPro" id="IPR043991">
    <property type="entry name" value="Gp3-like"/>
</dbReference>
<dbReference type="EMBL" id="LGHJ01000016">
    <property type="protein sequence ID" value="KPL74958.1"/>
    <property type="molecule type" value="Genomic_DNA"/>
</dbReference>
<dbReference type="OrthoDB" id="10020871at2"/>
<organism evidence="1 2">
    <name type="scientific">Bellilinea caldifistulae</name>
    <dbReference type="NCBI Taxonomy" id="360411"/>
    <lineage>
        <taxon>Bacteria</taxon>
        <taxon>Bacillati</taxon>
        <taxon>Chloroflexota</taxon>
        <taxon>Anaerolineae</taxon>
        <taxon>Anaerolineales</taxon>
        <taxon>Anaerolineaceae</taxon>
        <taxon>Bellilinea</taxon>
    </lineage>
</organism>
<keyword evidence="2" id="KW-1185">Reference proteome</keyword>
<evidence type="ECO:0000313" key="1">
    <source>
        <dbReference type="EMBL" id="KPL74958.1"/>
    </source>
</evidence>
<accession>A0A0P6X1Y3</accession>
<dbReference type="Proteomes" id="UP000050514">
    <property type="component" value="Unassembled WGS sequence"/>
</dbReference>
<protein>
    <submittedName>
        <fullName evidence="1">Uncharacterized protein</fullName>
    </submittedName>
</protein>
<gene>
    <name evidence="1" type="ORF">AC812_10610</name>
</gene>
<dbReference type="RefSeq" id="WP_061915970.1">
    <property type="nucleotide sequence ID" value="NZ_DF967971.1"/>
</dbReference>
<dbReference type="Pfam" id="PF18897">
    <property type="entry name" value="Gp3-like"/>
    <property type="match status" value="1"/>
</dbReference>
<dbReference type="AlphaFoldDB" id="A0A0P6X1Y3"/>
<proteinExistence type="predicted"/>
<evidence type="ECO:0000313" key="2">
    <source>
        <dbReference type="Proteomes" id="UP000050514"/>
    </source>
</evidence>
<name>A0A0P6X1Y3_9CHLR</name>
<reference evidence="1 2" key="1">
    <citation type="submission" date="2015-07" db="EMBL/GenBank/DDBJ databases">
        <title>Draft genome of Bellilinea caldifistulae DSM 17877.</title>
        <authorList>
            <person name="Hemp J."/>
            <person name="Ward L.M."/>
            <person name="Pace L.A."/>
            <person name="Fischer W.W."/>
        </authorList>
    </citation>
    <scope>NUCLEOTIDE SEQUENCE [LARGE SCALE GENOMIC DNA]</scope>
    <source>
        <strain evidence="1 2">GOMI-1</strain>
    </source>
</reference>
<dbReference type="STRING" id="360411.AC812_10610"/>